<dbReference type="Proteomes" id="UP000198507">
    <property type="component" value="Unassembled WGS sequence"/>
</dbReference>
<dbReference type="Pfam" id="PF01734">
    <property type="entry name" value="Patatin"/>
    <property type="match status" value="1"/>
</dbReference>
<name>A0A1I0D1S8_9ACTN</name>
<dbReference type="InterPro" id="IPR016035">
    <property type="entry name" value="Acyl_Trfase/lysoPLipase"/>
</dbReference>
<dbReference type="GO" id="GO:0016042">
    <property type="term" value="P:lipid catabolic process"/>
    <property type="evidence" value="ECO:0007669"/>
    <property type="project" value="UniProtKB-UniRule"/>
</dbReference>
<evidence type="ECO:0000256" key="2">
    <source>
        <dbReference type="ARBA" id="ARBA00022963"/>
    </source>
</evidence>
<dbReference type="AlphaFoldDB" id="A0A1I0D1S8"/>
<proteinExistence type="predicted"/>
<evidence type="ECO:0000259" key="5">
    <source>
        <dbReference type="PROSITE" id="PS51635"/>
    </source>
</evidence>
<dbReference type="GO" id="GO:0016787">
    <property type="term" value="F:hydrolase activity"/>
    <property type="evidence" value="ECO:0007669"/>
    <property type="project" value="UniProtKB-UniRule"/>
</dbReference>
<dbReference type="InterPro" id="IPR002641">
    <property type="entry name" value="PNPLA_dom"/>
</dbReference>
<reference evidence="7" key="1">
    <citation type="submission" date="2016-10" db="EMBL/GenBank/DDBJ databases">
        <authorList>
            <person name="Varghese N."/>
            <person name="Submissions S."/>
        </authorList>
    </citation>
    <scope>NUCLEOTIDE SEQUENCE [LARGE SCALE GENOMIC DNA]</scope>
    <source>
        <strain evidence="7">DSM 44209</strain>
    </source>
</reference>
<dbReference type="SUPFAM" id="SSF52151">
    <property type="entry name" value="FabD/lysophospholipase-like"/>
    <property type="match status" value="1"/>
</dbReference>
<dbReference type="Gene3D" id="3.40.1090.10">
    <property type="entry name" value="Cytosolic phospholipase A2 catalytic domain"/>
    <property type="match status" value="2"/>
</dbReference>
<keyword evidence="3 4" id="KW-0443">Lipid metabolism</keyword>
<accession>A0A1I0D1S8</accession>
<dbReference type="InterPro" id="IPR050301">
    <property type="entry name" value="NTE"/>
</dbReference>
<sequence>MGAFQAGALLALFEAGLRVDVLHGSSVGALNAAFLAVRPGLEQGRELARWWGEPSMVGVLRPGWLPRLRGLTGAVRRGGALVDAGPLRRLIECHVRAADLSELAVPVTVTTTCLDCGGARHHDEGSLADVVLASCALPGIFRPVRLADGHLHVDGGILDGVPISAALQTAAPEDRILVLDCGLAPVTGRVDVCAAASDVLAGQACGVPVEPGQPPYVPPVESSIGALDTVLRAFTVARAAANRGAVREALDDPRVHVVPHVADAWAAGLLEVLPTGPRDVSRSEDLLRAGRAVTERWLAGQSWVGSAATEPR</sequence>
<evidence type="ECO:0000313" key="7">
    <source>
        <dbReference type="Proteomes" id="UP000198507"/>
    </source>
</evidence>
<keyword evidence="7" id="KW-1185">Reference proteome</keyword>
<organism evidence="6 7">
    <name type="scientific">Geodermatophilus poikilotrophus</name>
    <dbReference type="NCBI Taxonomy" id="1333667"/>
    <lineage>
        <taxon>Bacteria</taxon>
        <taxon>Bacillati</taxon>
        <taxon>Actinomycetota</taxon>
        <taxon>Actinomycetes</taxon>
        <taxon>Geodermatophilales</taxon>
        <taxon>Geodermatophilaceae</taxon>
        <taxon>Geodermatophilus</taxon>
    </lineage>
</organism>
<evidence type="ECO:0000256" key="1">
    <source>
        <dbReference type="ARBA" id="ARBA00022801"/>
    </source>
</evidence>
<dbReference type="PANTHER" id="PTHR14226">
    <property type="entry name" value="NEUROPATHY TARGET ESTERASE/SWISS CHEESE D.MELANOGASTER"/>
    <property type="match status" value="1"/>
</dbReference>
<protein>
    <submittedName>
        <fullName evidence="6">Patatin-like phospholipase</fullName>
    </submittedName>
</protein>
<keyword evidence="2 4" id="KW-0442">Lipid degradation</keyword>
<evidence type="ECO:0000313" key="6">
    <source>
        <dbReference type="EMBL" id="SET26095.1"/>
    </source>
</evidence>
<dbReference type="PROSITE" id="PS51635">
    <property type="entry name" value="PNPLA"/>
    <property type="match status" value="1"/>
</dbReference>
<evidence type="ECO:0000256" key="4">
    <source>
        <dbReference type="PROSITE-ProRule" id="PRU01161"/>
    </source>
</evidence>
<feature type="active site" description="Proton acceptor" evidence="4">
    <location>
        <position position="154"/>
    </location>
</feature>
<evidence type="ECO:0000256" key="3">
    <source>
        <dbReference type="ARBA" id="ARBA00023098"/>
    </source>
</evidence>
<feature type="short sequence motif" description="GXSXG" evidence="4">
    <location>
        <begin position="24"/>
        <end position="28"/>
    </location>
</feature>
<feature type="domain" description="PNPLA" evidence="5">
    <location>
        <begin position="1"/>
        <end position="167"/>
    </location>
</feature>
<comment type="caution">
    <text evidence="4">Lacks conserved residue(s) required for the propagation of feature annotation.</text>
</comment>
<feature type="active site" description="Nucleophile" evidence="4">
    <location>
        <position position="26"/>
    </location>
</feature>
<dbReference type="EMBL" id="FOIE01000003">
    <property type="protein sequence ID" value="SET26095.1"/>
    <property type="molecule type" value="Genomic_DNA"/>
</dbReference>
<gene>
    <name evidence="6" type="ORF">SAMN04488546_1880</name>
</gene>
<dbReference type="PANTHER" id="PTHR14226:SF57">
    <property type="entry name" value="BLR7027 PROTEIN"/>
    <property type="match status" value="1"/>
</dbReference>
<keyword evidence="1 4" id="KW-0378">Hydrolase</keyword>
<feature type="short sequence motif" description="DGA/G" evidence="4">
    <location>
        <begin position="154"/>
        <end position="156"/>
    </location>
</feature>